<dbReference type="EMBL" id="CAJNOI010000072">
    <property type="protein sequence ID" value="CAF1001253.1"/>
    <property type="molecule type" value="Genomic_DNA"/>
</dbReference>
<dbReference type="SUPFAM" id="SSF48726">
    <property type="entry name" value="Immunoglobulin"/>
    <property type="match status" value="1"/>
</dbReference>
<dbReference type="InterPro" id="IPR013783">
    <property type="entry name" value="Ig-like_fold"/>
</dbReference>
<dbReference type="EMBL" id="CAJNOM010000268">
    <property type="protein sequence ID" value="CAF1303324.1"/>
    <property type="molecule type" value="Genomic_DNA"/>
</dbReference>
<evidence type="ECO:0000313" key="4">
    <source>
        <dbReference type="Proteomes" id="UP000663832"/>
    </source>
</evidence>
<dbReference type="InterPro" id="IPR036179">
    <property type="entry name" value="Ig-like_dom_sf"/>
</dbReference>
<proteinExistence type="predicted"/>
<dbReference type="Gene3D" id="2.60.40.10">
    <property type="entry name" value="Immunoglobulins"/>
    <property type="match status" value="1"/>
</dbReference>
<dbReference type="EMBL" id="CAJNOM010000269">
    <property type="protein sequence ID" value="CAF1304368.1"/>
    <property type="molecule type" value="Genomic_DNA"/>
</dbReference>
<comment type="caution">
    <text evidence="1">The sequence shown here is derived from an EMBL/GenBank/DDBJ whole genome shotgun (WGS) entry which is preliminary data.</text>
</comment>
<dbReference type="AlphaFoldDB" id="A0A814GUT9"/>
<keyword evidence="4" id="KW-1185">Reference proteome</keyword>
<dbReference type="Proteomes" id="UP000663832">
    <property type="component" value="Unassembled WGS sequence"/>
</dbReference>
<organism evidence="1 5">
    <name type="scientific">Adineta steineri</name>
    <dbReference type="NCBI Taxonomy" id="433720"/>
    <lineage>
        <taxon>Eukaryota</taxon>
        <taxon>Metazoa</taxon>
        <taxon>Spiralia</taxon>
        <taxon>Gnathifera</taxon>
        <taxon>Rotifera</taxon>
        <taxon>Eurotatoria</taxon>
        <taxon>Bdelloidea</taxon>
        <taxon>Adinetida</taxon>
        <taxon>Adinetidae</taxon>
        <taxon>Adineta</taxon>
    </lineage>
</organism>
<evidence type="ECO:0000313" key="2">
    <source>
        <dbReference type="EMBL" id="CAF1303324.1"/>
    </source>
</evidence>
<evidence type="ECO:0000313" key="1">
    <source>
        <dbReference type="EMBL" id="CAF1001253.1"/>
    </source>
</evidence>
<sequence length="141" mass="15910">MLNGLYKGAKYTITHGGDKCILVINNVIPDDVDEYSIKARNKAPTRFRLPLKYQNILNYEKGESVVVKILYTGGPLLNVMLSKDGNDITKDKNVSIDISNRPMALTIRNGNKNTTGHQPERVTLKHGNIYDYYDIVKEIGR</sequence>
<name>A0A814GUT9_9BILA</name>
<reference evidence="1" key="1">
    <citation type="submission" date="2021-02" db="EMBL/GenBank/DDBJ databases">
        <authorList>
            <person name="Nowell W R."/>
        </authorList>
    </citation>
    <scope>NUCLEOTIDE SEQUENCE</scope>
</reference>
<evidence type="ECO:0000313" key="3">
    <source>
        <dbReference type="EMBL" id="CAF1304368.1"/>
    </source>
</evidence>
<protein>
    <submittedName>
        <fullName evidence="1">Uncharacterized protein</fullName>
    </submittedName>
</protein>
<gene>
    <name evidence="1" type="ORF">BJG266_LOCUS15943</name>
    <name evidence="2" type="ORF">QVE165_LOCUS31371</name>
    <name evidence="3" type="ORF">QVE165_LOCUS31429</name>
</gene>
<evidence type="ECO:0000313" key="5">
    <source>
        <dbReference type="Proteomes" id="UP000663877"/>
    </source>
</evidence>
<dbReference type="OrthoDB" id="10114328at2759"/>
<dbReference type="Proteomes" id="UP000663877">
    <property type="component" value="Unassembled WGS sequence"/>
</dbReference>
<accession>A0A814GUT9</accession>